<sequence>METCGNCKQTIGEWFSSVGDPLSPHIHAFTTRQLLVIVCEEKEALWSPHILLFFVHFCIFVAIRQFENEAYFEFPVMQNLYFVGKWKKAFLCDNLLTLWWWLMF</sequence>
<keyword evidence="2" id="KW-1185">Reference proteome</keyword>
<dbReference type="AlphaFoldDB" id="A0A8T3BYB9"/>
<reference evidence="1" key="1">
    <citation type="journal article" date="2022" name="Front. Genet.">
        <title>Chromosome-Scale Assembly of the Dendrobium nobile Genome Provides Insights Into the Molecular Mechanism of the Biosynthesis of the Medicinal Active Ingredient of Dendrobium.</title>
        <authorList>
            <person name="Xu Q."/>
            <person name="Niu S.-C."/>
            <person name="Li K.-L."/>
            <person name="Zheng P.-J."/>
            <person name="Zhang X.-J."/>
            <person name="Jia Y."/>
            <person name="Liu Y."/>
            <person name="Niu Y.-X."/>
            <person name="Yu L.-H."/>
            <person name="Chen D.-F."/>
            <person name="Zhang G.-Q."/>
        </authorList>
    </citation>
    <scope>NUCLEOTIDE SEQUENCE</scope>
    <source>
        <tissue evidence="1">Leaf</tissue>
    </source>
</reference>
<comment type="caution">
    <text evidence="1">The sequence shown here is derived from an EMBL/GenBank/DDBJ whole genome shotgun (WGS) entry which is preliminary data.</text>
</comment>
<protein>
    <submittedName>
        <fullName evidence="1">Uncharacterized protein</fullName>
    </submittedName>
</protein>
<accession>A0A8T3BYB9</accession>
<gene>
    <name evidence="1" type="ORF">KFK09_003719</name>
</gene>
<dbReference type="EMBL" id="JAGYWB010000004">
    <property type="protein sequence ID" value="KAI0524352.1"/>
    <property type="molecule type" value="Genomic_DNA"/>
</dbReference>
<proteinExistence type="predicted"/>
<evidence type="ECO:0000313" key="2">
    <source>
        <dbReference type="Proteomes" id="UP000829196"/>
    </source>
</evidence>
<dbReference type="Proteomes" id="UP000829196">
    <property type="component" value="Unassembled WGS sequence"/>
</dbReference>
<organism evidence="1 2">
    <name type="scientific">Dendrobium nobile</name>
    <name type="common">Orchid</name>
    <dbReference type="NCBI Taxonomy" id="94219"/>
    <lineage>
        <taxon>Eukaryota</taxon>
        <taxon>Viridiplantae</taxon>
        <taxon>Streptophyta</taxon>
        <taxon>Embryophyta</taxon>
        <taxon>Tracheophyta</taxon>
        <taxon>Spermatophyta</taxon>
        <taxon>Magnoliopsida</taxon>
        <taxon>Liliopsida</taxon>
        <taxon>Asparagales</taxon>
        <taxon>Orchidaceae</taxon>
        <taxon>Epidendroideae</taxon>
        <taxon>Malaxideae</taxon>
        <taxon>Dendrobiinae</taxon>
        <taxon>Dendrobium</taxon>
    </lineage>
</organism>
<evidence type="ECO:0000313" key="1">
    <source>
        <dbReference type="EMBL" id="KAI0524352.1"/>
    </source>
</evidence>
<name>A0A8T3BYB9_DENNO</name>